<reference evidence="12 13" key="1">
    <citation type="submission" date="2024-09" db="EMBL/GenBank/DDBJ databases">
        <authorList>
            <person name="Sun Q."/>
            <person name="Mori K."/>
        </authorList>
    </citation>
    <scope>NUCLEOTIDE SEQUENCE [LARGE SCALE GENOMIC DNA]</scope>
    <source>
        <strain evidence="12 13">NCAIM B.02537</strain>
    </source>
</reference>
<evidence type="ECO:0000259" key="11">
    <source>
        <dbReference type="Pfam" id="PF10458"/>
    </source>
</evidence>
<comment type="domain">
    <text evidence="8">The C-terminal coiled-coil domain is crucial for aminoacylation activity.</text>
</comment>
<dbReference type="InterPro" id="IPR002300">
    <property type="entry name" value="aa-tRNA-synth_Ia"/>
</dbReference>
<dbReference type="CDD" id="cd00817">
    <property type="entry name" value="ValRS_core"/>
    <property type="match status" value="1"/>
</dbReference>
<dbReference type="SUPFAM" id="SSF50677">
    <property type="entry name" value="ValRS/IleRS/LeuRS editing domain"/>
    <property type="match status" value="1"/>
</dbReference>
<gene>
    <name evidence="8" type="primary">valS</name>
    <name evidence="12" type="ORF">ACFFF7_03625</name>
</gene>
<comment type="caution">
    <text evidence="12">The sequence shown here is derived from an EMBL/GenBank/DDBJ whole genome shotgun (WGS) entry which is preliminary data.</text>
</comment>
<comment type="subcellular location">
    <subcellularLocation>
        <location evidence="8">Cytoplasm</location>
    </subcellularLocation>
</comment>
<keyword evidence="2 8" id="KW-0436">Ligase</keyword>
<dbReference type="PANTHER" id="PTHR11946:SF93">
    <property type="entry name" value="VALINE--TRNA LIGASE, CHLOROPLASTIC_MITOCHONDRIAL 2"/>
    <property type="match status" value="1"/>
</dbReference>
<evidence type="ECO:0000259" key="9">
    <source>
        <dbReference type="Pfam" id="PF00133"/>
    </source>
</evidence>
<dbReference type="PRINTS" id="PR00986">
    <property type="entry name" value="TRNASYNTHVAL"/>
</dbReference>
<dbReference type="InterPro" id="IPR037118">
    <property type="entry name" value="Val-tRNA_synth_C_sf"/>
</dbReference>
<dbReference type="InterPro" id="IPR002303">
    <property type="entry name" value="Valyl-tRNA_ligase"/>
</dbReference>
<feature type="domain" description="Valyl-tRNA synthetase tRNA-binding arm" evidence="11">
    <location>
        <begin position="877"/>
        <end position="942"/>
    </location>
</feature>
<evidence type="ECO:0000256" key="4">
    <source>
        <dbReference type="ARBA" id="ARBA00022840"/>
    </source>
</evidence>
<evidence type="ECO:0000256" key="1">
    <source>
        <dbReference type="ARBA" id="ARBA00022490"/>
    </source>
</evidence>
<dbReference type="EMBL" id="JBHLTL010000001">
    <property type="protein sequence ID" value="MFC0588495.1"/>
    <property type="molecule type" value="Genomic_DNA"/>
</dbReference>
<keyword evidence="3 8" id="KW-0547">Nucleotide-binding</keyword>
<dbReference type="Pfam" id="PF10458">
    <property type="entry name" value="Val_tRNA-synt_C"/>
    <property type="match status" value="1"/>
</dbReference>
<evidence type="ECO:0000256" key="6">
    <source>
        <dbReference type="ARBA" id="ARBA00023146"/>
    </source>
</evidence>
<dbReference type="GO" id="GO:0004832">
    <property type="term" value="F:valine-tRNA ligase activity"/>
    <property type="evidence" value="ECO:0007669"/>
    <property type="project" value="UniProtKB-EC"/>
</dbReference>
<feature type="short sequence motif" description="'HIGH' region" evidence="8">
    <location>
        <begin position="46"/>
        <end position="56"/>
    </location>
</feature>
<dbReference type="InterPro" id="IPR010978">
    <property type="entry name" value="tRNA-bd_arm"/>
</dbReference>
<dbReference type="NCBIfam" id="NF004349">
    <property type="entry name" value="PRK05729.1"/>
    <property type="match status" value="1"/>
</dbReference>
<evidence type="ECO:0000256" key="7">
    <source>
        <dbReference type="ARBA" id="ARBA00047552"/>
    </source>
</evidence>
<comment type="subunit">
    <text evidence="8">Monomer.</text>
</comment>
<comment type="similarity">
    <text evidence="8">Belongs to the class-I aminoacyl-tRNA synthetase family. ValS type 1 subfamily.</text>
</comment>
<dbReference type="PROSITE" id="PS00178">
    <property type="entry name" value="AA_TRNA_LIGASE_I"/>
    <property type="match status" value="1"/>
</dbReference>
<accession>A0ABV6PF84</accession>
<evidence type="ECO:0000313" key="12">
    <source>
        <dbReference type="EMBL" id="MFC0588495.1"/>
    </source>
</evidence>
<protein>
    <recommendedName>
        <fullName evidence="8">Valine--tRNA ligase</fullName>
        <ecNumber evidence="8">6.1.1.9</ecNumber>
    </recommendedName>
    <alternativeName>
        <fullName evidence="8">Valyl-tRNA synthetase</fullName>
        <shortName evidence="8">ValRS</shortName>
    </alternativeName>
</protein>
<dbReference type="Gene3D" id="3.40.50.620">
    <property type="entry name" value="HUPs"/>
    <property type="match status" value="2"/>
</dbReference>
<evidence type="ECO:0000256" key="2">
    <source>
        <dbReference type="ARBA" id="ARBA00022598"/>
    </source>
</evidence>
<dbReference type="CDD" id="cd07962">
    <property type="entry name" value="Anticodon_Ia_Val"/>
    <property type="match status" value="1"/>
</dbReference>
<feature type="binding site" evidence="8">
    <location>
        <position position="597"/>
    </location>
    <ligand>
        <name>ATP</name>
        <dbReference type="ChEBI" id="CHEBI:30616"/>
    </ligand>
</feature>
<keyword evidence="13" id="KW-1185">Reference proteome</keyword>
<comment type="catalytic activity">
    <reaction evidence="7 8">
        <text>tRNA(Val) + L-valine + ATP = L-valyl-tRNA(Val) + AMP + diphosphate</text>
        <dbReference type="Rhea" id="RHEA:10704"/>
        <dbReference type="Rhea" id="RHEA-COMP:9672"/>
        <dbReference type="Rhea" id="RHEA-COMP:9708"/>
        <dbReference type="ChEBI" id="CHEBI:30616"/>
        <dbReference type="ChEBI" id="CHEBI:33019"/>
        <dbReference type="ChEBI" id="CHEBI:57762"/>
        <dbReference type="ChEBI" id="CHEBI:78442"/>
        <dbReference type="ChEBI" id="CHEBI:78537"/>
        <dbReference type="ChEBI" id="CHEBI:456215"/>
        <dbReference type="EC" id="6.1.1.9"/>
    </reaction>
</comment>
<feature type="coiled-coil region" evidence="8">
    <location>
        <begin position="875"/>
        <end position="902"/>
    </location>
</feature>
<evidence type="ECO:0000259" key="10">
    <source>
        <dbReference type="Pfam" id="PF08264"/>
    </source>
</evidence>
<feature type="domain" description="Aminoacyl-tRNA synthetase class Ia" evidence="9">
    <location>
        <begin position="18"/>
        <end position="634"/>
    </location>
</feature>
<feature type="domain" description="Methionyl/Valyl/Leucyl/Isoleucyl-tRNA synthetase anticodon-binding" evidence="10">
    <location>
        <begin position="676"/>
        <end position="816"/>
    </location>
</feature>
<keyword evidence="6 8" id="KW-0030">Aminoacyl-tRNA synthetase</keyword>
<evidence type="ECO:0000313" key="13">
    <source>
        <dbReference type="Proteomes" id="UP001589943"/>
    </source>
</evidence>
<dbReference type="Gene3D" id="1.10.730.10">
    <property type="entry name" value="Isoleucyl-tRNA Synthetase, Domain 1"/>
    <property type="match status" value="1"/>
</dbReference>
<name>A0ABV6PF84_9SPHN</name>
<dbReference type="InterPro" id="IPR009008">
    <property type="entry name" value="Val/Leu/Ile-tRNA-synth_edit"/>
</dbReference>
<dbReference type="NCBIfam" id="TIGR00422">
    <property type="entry name" value="valS"/>
    <property type="match status" value="1"/>
</dbReference>
<dbReference type="InterPro" id="IPR033705">
    <property type="entry name" value="Anticodon_Ia_Val"/>
</dbReference>
<feature type="short sequence motif" description="'KMSKS' region" evidence="8">
    <location>
        <begin position="594"/>
        <end position="598"/>
    </location>
</feature>
<proteinExistence type="inferred from homology"/>
<dbReference type="InterPro" id="IPR019499">
    <property type="entry name" value="Val-tRNA_synth_tRNA-bd"/>
</dbReference>
<dbReference type="HAMAP" id="MF_02004">
    <property type="entry name" value="Val_tRNA_synth_type1"/>
    <property type="match status" value="1"/>
</dbReference>
<keyword evidence="8" id="KW-0175">Coiled coil</keyword>
<dbReference type="Proteomes" id="UP001589943">
    <property type="component" value="Unassembled WGS sequence"/>
</dbReference>
<dbReference type="RefSeq" id="WP_379479993.1">
    <property type="nucleotide sequence ID" value="NZ_JBHLTL010000001.1"/>
</dbReference>
<comment type="function">
    <text evidence="8">Catalyzes the attachment of valine to tRNA(Val). As ValRS can inadvertently accommodate and process structurally similar amino acids such as threonine, to avoid such errors, it has a 'posttransfer' editing activity that hydrolyzes mischarged Thr-tRNA(Val) in a tRNA-dependent manner.</text>
</comment>
<dbReference type="Gene3D" id="1.10.287.380">
    <property type="entry name" value="Valyl-tRNA synthetase, C-terminal domain"/>
    <property type="match status" value="1"/>
</dbReference>
<comment type="domain">
    <text evidence="8">ValRS has two distinct active sites: one for aminoacylation and one for editing. The misactivated threonine is translocated from the active site to the editing site.</text>
</comment>
<sequence>MTDPTLEKTFDPAAIEAKWYEHWETNGLFRPERPTAEPFTIVNPPPNVTGSLHIGHALDNTLQDVVIRYERLRGKDALWVVGTDHAGIATQMVVERQLEERQDKRTNYSRDDFVAKVWDWKAESGGTITRQLRRLGCSMDWSREQFTMDPHFTKAVIKVFVDLYNQGLIYRDKRLVNWDPKLKTAISDLEVETREVKGSFWRFRYPFADGSGAVEVATTRPETMLADMCVAVNPEDARYKAVIGKDIRQPLTGRLFKVVADEHADPELGSGVVKITPGHDFNDFEVGKRAGIKPADMLNMFDAEACVVQTADGLVPAEFVGMERFAARKLVVERMKEAGFLIPWTDKDGAEHDAEPRTIQTPFGDRGGVEIEPWLTDQWYVNAEVLAQKPIEAVKSGAIEIVPKSWEKTFFNWMENIQPWCVSRQLWWGHRIPAWFGPGLRPDGSLVTGDVIRVDADWKPTTRMPIEERIFVAQTEEEALEQARAFYPEGVTIRFSDDWTDRGQNEANIAVLRQDEDVLDTWFSSALWPFATLGWPEQTGLVSRHYPNNLLISGFDILFFWDARMMMMGQAMTGENPWPRLYLHGLVRAPDGQKMSKSKGNVVDPLGLIDKFGADALRFFMAAMESQGRDIKMDERRVEGYRNFATKLWNAARFCQSNGIGASTSLAAPTATSAVNKWIIGEVVETLAELDKAMADLRFDAAANAVYHFVWDQFCDWYIELIKGSFDDETKAVAGWVLDQILVMLHPFMPFVTEELWSKLGDRAHYPLITAKWPEPGAAVDAEAKAEVEWLIGMISAVRGARAELNVPPGAQIQIYQPEKLADAEARLISNSSSLERMAKVFPTRLTASIEAEGISGSAQIAVDGVLYVMPLRGHIDLEAEKARLTKALDTATKEARSLEGRLSNPAFAEKAKPEAVEKARADHAMHAAEAERLAAALARLG</sequence>
<dbReference type="EC" id="6.1.1.9" evidence="8"/>
<evidence type="ECO:0000256" key="3">
    <source>
        <dbReference type="ARBA" id="ARBA00022741"/>
    </source>
</evidence>
<evidence type="ECO:0000256" key="5">
    <source>
        <dbReference type="ARBA" id="ARBA00022917"/>
    </source>
</evidence>
<keyword evidence="1 8" id="KW-0963">Cytoplasm</keyword>
<dbReference type="InterPro" id="IPR013155">
    <property type="entry name" value="M/V/L/I-tRNA-synth_anticd-bd"/>
</dbReference>
<dbReference type="InterPro" id="IPR009080">
    <property type="entry name" value="tRNAsynth_Ia_anticodon-bd"/>
</dbReference>
<dbReference type="SUPFAM" id="SSF52374">
    <property type="entry name" value="Nucleotidylyl transferase"/>
    <property type="match status" value="1"/>
</dbReference>
<dbReference type="InterPro" id="IPR001412">
    <property type="entry name" value="aa-tRNA-synth_I_CS"/>
</dbReference>
<keyword evidence="5 8" id="KW-0648">Protein biosynthesis</keyword>
<evidence type="ECO:0000256" key="8">
    <source>
        <dbReference type="HAMAP-Rule" id="MF_02004"/>
    </source>
</evidence>
<dbReference type="SUPFAM" id="SSF46589">
    <property type="entry name" value="tRNA-binding arm"/>
    <property type="match status" value="1"/>
</dbReference>
<dbReference type="InterPro" id="IPR014729">
    <property type="entry name" value="Rossmann-like_a/b/a_fold"/>
</dbReference>
<dbReference type="SUPFAM" id="SSF47323">
    <property type="entry name" value="Anticodon-binding domain of a subclass of class I aminoacyl-tRNA synthetases"/>
    <property type="match status" value="1"/>
</dbReference>
<dbReference type="PANTHER" id="PTHR11946">
    <property type="entry name" value="VALYL-TRNA SYNTHETASES"/>
    <property type="match status" value="1"/>
</dbReference>
<dbReference type="Pfam" id="PF00133">
    <property type="entry name" value="tRNA-synt_1"/>
    <property type="match status" value="1"/>
</dbReference>
<organism evidence="12 13">
    <name type="scientific">Novosphingobium aquiterrae</name>
    <dbReference type="NCBI Taxonomy" id="624388"/>
    <lineage>
        <taxon>Bacteria</taxon>
        <taxon>Pseudomonadati</taxon>
        <taxon>Pseudomonadota</taxon>
        <taxon>Alphaproteobacteria</taxon>
        <taxon>Sphingomonadales</taxon>
        <taxon>Sphingomonadaceae</taxon>
        <taxon>Novosphingobium</taxon>
    </lineage>
</organism>
<dbReference type="Pfam" id="PF08264">
    <property type="entry name" value="Anticodon_1"/>
    <property type="match status" value="1"/>
</dbReference>
<keyword evidence="4 8" id="KW-0067">ATP-binding</keyword>